<dbReference type="Proteomes" id="UP000291404">
    <property type="component" value="Unassembled WGS sequence"/>
</dbReference>
<dbReference type="VEuPathDB" id="MicrosporidiaDB:CWI36_0829p0040"/>
<dbReference type="EMBL" id="PITI01000829">
    <property type="protein sequence ID" value="TBU03991.1"/>
    <property type="molecule type" value="Genomic_DNA"/>
</dbReference>
<gene>
    <name evidence="2" type="ORF">CWI36_0829p0040</name>
</gene>
<dbReference type="VEuPathDB" id="MicrosporidiaDB:CWI39_0623p0020"/>
<dbReference type="AlphaFoldDB" id="A0A4Q9LAF6"/>
<organism evidence="2 3">
    <name type="scientific">Hamiltosporidium magnivora</name>
    <dbReference type="NCBI Taxonomy" id="148818"/>
    <lineage>
        <taxon>Eukaryota</taxon>
        <taxon>Fungi</taxon>
        <taxon>Fungi incertae sedis</taxon>
        <taxon>Microsporidia</taxon>
        <taxon>Dubosqiidae</taxon>
        <taxon>Hamiltosporidium</taxon>
    </lineage>
</organism>
<name>A0A4Q9LAF6_9MICR</name>
<sequence length="355" mass="41111">MEKYCLILIICIKHIYTSELEYFLNTDIKIMFSAYEHFHLALKTADSSKYPFIGISRHLNAKEYNFDDRARITKNSDRYEISIGEEMLCKEKKTIIKCGETGNSAWSIDKRDFGYTISQDKMCITKKDSDEIILSKCSDTEDQLFDFKRSAGIGKCSENQDVSQKNEKMSKQNKSDTSKKSDNSKKPDKSKKSETKKKSYTNKRSKKADEESTSDSKDQEDSKISEEKDQTKISLSLDCKGDECKFRRISGNKDNSKPDFNDFRSLEDSNSFQDLLIPIETPRNTLLPGIQNPYRPNIESYLIPNNQNFIQENVSLYTNVPRPFKSHDVSNLKYPLSSSEIERGMKKFDSFFFRN</sequence>
<accession>A0A4Q9LAF6</accession>
<evidence type="ECO:0000313" key="2">
    <source>
        <dbReference type="EMBL" id="TBU03991.1"/>
    </source>
</evidence>
<feature type="region of interest" description="Disordered" evidence="1">
    <location>
        <begin position="158"/>
        <end position="231"/>
    </location>
</feature>
<evidence type="ECO:0000256" key="1">
    <source>
        <dbReference type="SAM" id="MobiDB-lite"/>
    </source>
</evidence>
<comment type="caution">
    <text evidence="2">The sequence shown here is derived from an EMBL/GenBank/DDBJ whole genome shotgun (WGS) entry which is preliminary data.</text>
</comment>
<keyword evidence="3" id="KW-1185">Reference proteome</keyword>
<evidence type="ECO:0000313" key="3">
    <source>
        <dbReference type="Proteomes" id="UP000291404"/>
    </source>
</evidence>
<proteinExistence type="predicted"/>
<reference evidence="2 3" key="1">
    <citation type="submission" date="2017-12" db="EMBL/GenBank/DDBJ databases">
        <authorList>
            <person name="Pombert J.-F."/>
            <person name="Haag K.L."/>
            <person name="Ebert D."/>
        </authorList>
    </citation>
    <scope>NUCLEOTIDE SEQUENCE [LARGE SCALE GENOMIC DNA]</scope>
    <source>
        <strain evidence="2">BE-OM-2</strain>
    </source>
</reference>
<feature type="compositionally biased region" description="Basic and acidic residues" evidence="1">
    <location>
        <begin position="207"/>
        <end position="231"/>
    </location>
</feature>
<feature type="compositionally biased region" description="Basic and acidic residues" evidence="1">
    <location>
        <begin position="164"/>
        <end position="197"/>
    </location>
</feature>
<protein>
    <submittedName>
        <fullName evidence="2">Uncharacterized protein</fullName>
    </submittedName>
</protein>